<dbReference type="RefSeq" id="WP_377360541.1">
    <property type="nucleotide sequence ID" value="NZ_JBHTCM010000025.1"/>
</dbReference>
<dbReference type="InterPro" id="IPR002826">
    <property type="entry name" value="MptE-like"/>
</dbReference>
<evidence type="ECO:0000313" key="4">
    <source>
        <dbReference type="EMBL" id="MFC7335002.1"/>
    </source>
</evidence>
<gene>
    <name evidence="4" type="ORF">ACFQPS_17685</name>
</gene>
<proteinExistence type="predicted"/>
<dbReference type="PANTHER" id="PTHR41786">
    <property type="entry name" value="MOTILITY ACCESSORY FACTOR MAF"/>
    <property type="match status" value="1"/>
</dbReference>
<comment type="caution">
    <text evidence="4">The sequence shown here is derived from an EMBL/GenBank/DDBJ whole genome shotgun (WGS) entry which is preliminary data.</text>
</comment>
<feature type="domain" description="6-hydroxymethylpterin diphosphokinase MptE-like" evidence="2">
    <location>
        <begin position="284"/>
        <end position="455"/>
    </location>
</feature>
<reference evidence="5" key="1">
    <citation type="journal article" date="2019" name="Int. J. Syst. Evol. Microbiol.">
        <title>The Global Catalogue of Microorganisms (GCM) 10K type strain sequencing project: providing services to taxonomists for standard genome sequencing and annotation.</title>
        <authorList>
            <consortium name="The Broad Institute Genomics Platform"/>
            <consortium name="The Broad Institute Genome Sequencing Center for Infectious Disease"/>
            <person name="Wu L."/>
            <person name="Ma J."/>
        </authorList>
    </citation>
    <scope>NUCLEOTIDE SEQUENCE [LARGE SCALE GENOMIC DNA]</scope>
    <source>
        <strain evidence="5">CGMCC 1.16275</strain>
    </source>
</reference>
<organism evidence="4 5">
    <name type="scientific">Rhodocista pekingensis</name>
    <dbReference type="NCBI Taxonomy" id="201185"/>
    <lineage>
        <taxon>Bacteria</taxon>
        <taxon>Pseudomonadati</taxon>
        <taxon>Pseudomonadota</taxon>
        <taxon>Alphaproteobacteria</taxon>
        <taxon>Rhodospirillales</taxon>
        <taxon>Azospirillaceae</taxon>
        <taxon>Rhodocista</taxon>
    </lineage>
</organism>
<accession>A0ABW2KY60</accession>
<evidence type="ECO:0000313" key="5">
    <source>
        <dbReference type="Proteomes" id="UP001596456"/>
    </source>
</evidence>
<feature type="compositionally biased region" description="Basic and acidic residues" evidence="1">
    <location>
        <begin position="96"/>
        <end position="112"/>
    </location>
</feature>
<evidence type="ECO:0000259" key="3">
    <source>
        <dbReference type="Pfam" id="PF20157"/>
    </source>
</evidence>
<sequence length="680" mass="76165">MTQAQPSPSTAVPKEAQDLHRKNMKFFGDLGVPLHDFLKRHRPQSELVWFPDGEVNLRTPQGLFYLTGARAEAEAQVAAAIRAPVRMSFARPAMPTERDRETSREAQAKAESDPWPTTRYDDKAVDFQEIDMLVELADELDRQGIELSQHPTATTPYFVTLFGLGLGLTLKPIIEHYRPRVTLICECDLDLILASTYLIDWPGLFDLVGTWGGKFELCLESTAQGIDSYLTDLFDSECSLGLDNMISVVHRPCLPAIKVAAGEFQSEKSAHHAGFKGFATDEYNMLKNSFRNLRTGNKRVLNVVQKKTDLPVIVTGSGPSIEGLIDFIRWAKDRAILISSGSSLAILLRNSIVPDIHCNLERAGSILTRHQELAESFDLSSIYAVMPTSIWPGVDSYFRDTVYFFRQVMSPLAVFGDRGEEILLMEGPQVTNTAISIGAHLGARKVLLCGVDLGAVNPRVQPRAAQAWQGQRPRHLTIPVRGNFGRTVFTDMALVRQRVNVEAQIRYFDLEVLNLSNGVAIEGARPARAQDVVLDEPRIDKAAHVRELIEQFPHYPRERFVSAWRGAPLRENIATTMGELIAVLERADDWDNEVLHRIEQAVRLSGRHIRDQFTARLLRGTVHRMALVTNLVFNRLPDGADRVGLFTQVRDILIHAFRKLEAEAYGLVDELEAEDGALYD</sequence>
<dbReference type="Proteomes" id="UP001596456">
    <property type="component" value="Unassembled WGS sequence"/>
</dbReference>
<dbReference type="PANTHER" id="PTHR41786:SF1">
    <property type="entry name" value="6-HYDROXYMETHYLPTERIN DIPHOSPHOKINASE MPTE-LIKE DOMAIN-CONTAINING PROTEIN"/>
    <property type="match status" value="1"/>
</dbReference>
<keyword evidence="5" id="KW-1185">Reference proteome</keyword>
<feature type="region of interest" description="Disordered" evidence="1">
    <location>
        <begin position="93"/>
        <end position="116"/>
    </location>
</feature>
<dbReference type="InterPro" id="IPR045376">
    <property type="entry name" value="Maf_N"/>
</dbReference>
<name>A0ABW2KY60_9PROT</name>
<feature type="domain" description="Glycosyltransferase Maf N-terminal" evidence="3">
    <location>
        <begin position="21"/>
        <end position="246"/>
    </location>
</feature>
<evidence type="ECO:0000259" key="2">
    <source>
        <dbReference type="Pfam" id="PF01973"/>
    </source>
</evidence>
<dbReference type="Pfam" id="PF01973">
    <property type="entry name" value="MptE-like"/>
    <property type="match status" value="1"/>
</dbReference>
<protein>
    <submittedName>
        <fullName evidence="4">6-hydroxymethylpterin diphosphokinase MptE-like protein</fullName>
    </submittedName>
</protein>
<evidence type="ECO:0000256" key="1">
    <source>
        <dbReference type="SAM" id="MobiDB-lite"/>
    </source>
</evidence>
<dbReference type="Pfam" id="PF20157">
    <property type="entry name" value="Maf_flag10_N"/>
    <property type="match status" value="1"/>
</dbReference>
<dbReference type="EMBL" id="JBHTCM010000025">
    <property type="protein sequence ID" value="MFC7335002.1"/>
    <property type="molecule type" value="Genomic_DNA"/>
</dbReference>